<dbReference type="OrthoDB" id="10056939at2759"/>
<evidence type="ECO:0000313" key="3">
    <source>
        <dbReference type="Proteomes" id="UP000594638"/>
    </source>
</evidence>
<feature type="compositionally biased region" description="Polar residues" evidence="1">
    <location>
        <begin position="10"/>
        <end position="45"/>
    </location>
</feature>
<feature type="region of interest" description="Disordered" evidence="1">
    <location>
        <begin position="1"/>
        <end position="69"/>
    </location>
</feature>
<dbReference type="AlphaFoldDB" id="A0A8S0UE41"/>
<dbReference type="EMBL" id="CACTIH010007732">
    <property type="protein sequence ID" value="CAA3017735.1"/>
    <property type="molecule type" value="Genomic_DNA"/>
</dbReference>
<evidence type="ECO:0000256" key="1">
    <source>
        <dbReference type="SAM" id="MobiDB-lite"/>
    </source>
</evidence>
<sequence>MGGVSGILQGATNFEGQGLSPSLSTQKPSQTNMSSIQYLSSNPNISPLLGQNPYISGETRGQNGSFLENNDSQTIRSRYNSYMLSDVPGSNSDATKGDIPAYGVSSIASVIPNSKYLKAAQQLLDEAESSSISPSELSAAKK</sequence>
<feature type="compositionally biased region" description="Low complexity" evidence="1">
    <location>
        <begin position="129"/>
        <end position="142"/>
    </location>
</feature>
<gene>
    <name evidence="2" type="ORF">OLEA9_A010787</name>
</gene>
<organism evidence="2 3">
    <name type="scientific">Olea europaea subsp. europaea</name>
    <dbReference type="NCBI Taxonomy" id="158383"/>
    <lineage>
        <taxon>Eukaryota</taxon>
        <taxon>Viridiplantae</taxon>
        <taxon>Streptophyta</taxon>
        <taxon>Embryophyta</taxon>
        <taxon>Tracheophyta</taxon>
        <taxon>Spermatophyta</taxon>
        <taxon>Magnoliopsida</taxon>
        <taxon>eudicotyledons</taxon>
        <taxon>Gunneridae</taxon>
        <taxon>Pentapetalae</taxon>
        <taxon>asterids</taxon>
        <taxon>lamiids</taxon>
        <taxon>Lamiales</taxon>
        <taxon>Oleaceae</taxon>
        <taxon>Oleeae</taxon>
        <taxon>Olea</taxon>
    </lineage>
</organism>
<comment type="caution">
    <text evidence="2">The sequence shown here is derived from an EMBL/GenBank/DDBJ whole genome shotgun (WGS) entry which is preliminary data.</text>
</comment>
<reference evidence="2 3" key="1">
    <citation type="submission" date="2019-12" db="EMBL/GenBank/DDBJ databases">
        <authorList>
            <person name="Alioto T."/>
            <person name="Alioto T."/>
            <person name="Gomez Garrido J."/>
        </authorList>
    </citation>
    <scope>NUCLEOTIDE SEQUENCE [LARGE SCALE GENOMIC DNA]</scope>
</reference>
<evidence type="ECO:0000313" key="2">
    <source>
        <dbReference type="EMBL" id="CAA3017735.1"/>
    </source>
</evidence>
<protein>
    <submittedName>
        <fullName evidence="2">Uncharacterized protein</fullName>
    </submittedName>
</protein>
<accession>A0A8S0UE41</accession>
<dbReference type="Gramene" id="OE9A010787T1">
    <property type="protein sequence ID" value="OE9A010787C1"/>
    <property type="gene ID" value="OE9A010787"/>
</dbReference>
<keyword evidence="3" id="KW-1185">Reference proteome</keyword>
<proteinExistence type="predicted"/>
<dbReference type="Proteomes" id="UP000594638">
    <property type="component" value="Unassembled WGS sequence"/>
</dbReference>
<feature type="compositionally biased region" description="Polar residues" evidence="1">
    <location>
        <begin position="59"/>
        <end position="69"/>
    </location>
</feature>
<feature type="region of interest" description="Disordered" evidence="1">
    <location>
        <begin position="123"/>
        <end position="142"/>
    </location>
</feature>
<name>A0A8S0UE41_OLEEU</name>